<evidence type="ECO:0008006" key="3">
    <source>
        <dbReference type="Google" id="ProtNLM"/>
    </source>
</evidence>
<organism evidence="1 2">
    <name type="scientific">Janibacter melonis</name>
    <dbReference type="NCBI Taxonomy" id="262209"/>
    <lineage>
        <taxon>Bacteria</taxon>
        <taxon>Bacillati</taxon>
        <taxon>Actinomycetota</taxon>
        <taxon>Actinomycetes</taxon>
        <taxon>Micrococcales</taxon>
        <taxon>Intrasporangiaceae</taxon>
        <taxon>Janibacter</taxon>
    </lineage>
</organism>
<protein>
    <recommendedName>
        <fullName evidence="3">PKD domain-containing protein</fullName>
    </recommendedName>
</protein>
<comment type="caution">
    <text evidence="1">The sequence shown here is derived from an EMBL/GenBank/DDBJ whole genome shotgun (WGS) entry which is preliminary data.</text>
</comment>
<dbReference type="EMBL" id="LQZG01000002">
    <property type="protein sequence ID" value="OAB87459.1"/>
    <property type="molecule type" value="Genomic_DNA"/>
</dbReference>
<dbReference type="STRING" id="262209.AWH69_05080"/>
<keyword evidence="2" id="KW-1185">Reference proteome</keyword>
<accession>A0A176QCH7</accession>
<gene>
    <name evidence="1" type="ORF">AWH69_05080</name>
</gene>
<dbReference type="Proteomes" id="UP000076976">
    <property type="component" value="Unassembled WGS sequence"/>
</dbReference>
<sequence length="68" mass="7207">MKYDTGYGASTPHGSCVHRYTKAGTYDVRATAGWTITWTGGGRSGTIDFPMTSTATVEVGEAQTVSTR</sequence>
<dbReference type="AlphaFoldDB" id="A0A176QCH7"/>
<reference evidence="1 2" key="1">
    <citation type="submission" date="2016-01" db="EMBL/GenBank/DDBJ databases">
        <title>Janibacter melonis strain CD11_4 genome sequencing and assembly.</title>
        <authorList>
            <person name="Nair G.R."/>
            <person name="Kaur G."/>
            <person name="Chander A.M."/>
            <person name="Mayilraj S."/>
        </authorList>
    </citation>
    <scope>NUCLEOTIDE SEQUENCE [LARGE SCALE GENOMIC DNA]</scope>
    <source>
        <strain evidence="1 2">CD11-4</strain>
    </source>
</reference>
<evidence type="ECO:0000313" key="2">
    <source>
        <dbReference type="Proteomes" id="UP000076976"/>
    </source>
</evidence>
<proteinExistence type="predicted"/>
<evidence type="ECO:0000313" key="1">
    <source>
        <dbReference type="EMBL" id="OAB87459.1"/>
    </source>
</evidence>
<name>A0A176QCH7_9MICO</name>